<dbReference type="AlphaFoldDB" id="A0A212JPR2"/>
<evidence type="ECO:0000259" key="5">
    <source>
        <dbReference type="PROSITE" id="PS50943"/>
    </source>
</evidence>
<protein>
    <submittedName>
        <fullName evidence="6">Transcriptional regulator, LacI family</fullName>
    </submittedName>
</protein>
<dbReference type="GO" id="GO:0000976">
    <property type="term" value="F:transcription cis-regulatory region binding"/>
    <property type="evidence" value="ECO:0007669"/>
    <property type="project" value="TreeGrafter"/>
</dbReference>
<name>A0A212JPR2_9FIRM</name>
<dbReference type="EMBL" id="FLUN01000001">
    <property type="protein sequence ID" value="SBW01390.1"/>
    <property type="molecule type" value="Genomic_DNA"/>
</dbReference>
<dbReference type="InterPro" id="IPR028082">
    <property type="entry name" value="Peripla_BP_I"/>
</dbReference>
<feature type="domain" description="HTH lacI-type" evidence="4">
    <location>
        <begin position="2"/>
        <end position="57"/>
    </location>
</feature>
<keyword evidence="1" id="KW-0805">Transcription regulation</keyword>
<dbReference type="SMART" id="SM00354">
    <property type="entry name" value="HTH_LACI"/>
    <property type="match status" value="1"/>
</dbReference>
<dbReference type="Gene3D" id="1.10.260.40">
    <property type="entry name" value="lambda repressor-like DNA-binding domains"/>
    <property type="match status" value="1"/>
</dbReference>
<evidence type="ECO:0000256" key="2">
    <source>
        <dbReference type="ARBA" id="ARBA00023125"/>
    </source>
</evidence>
<dbReference type="PANTHER" id="PTHR30146">
    <property type="entry name" value="LACI-RELATED TRANSCRIPTIONAL REPRESSOR"/>
    <property type="match status" value="1"/>
</dbReference>
<dbReference type="CDD" id="cd06267">
    <property type="entry name" value="PBP1_LacI_sugar_binding-like"/>
    <property type="match status" value="1"/>
</dbReference>
<evidence type="ECO:0000313" key="6">
    <source>
        <dbReference type="EMBL" id="SBW01390.1"/>
    </source>
</evidence>
<reference evidence="6" key="1">
    <citation type="submission" date="2016-04" db="EMBL/GenBank/DDBJ databases">
        <authorList>
            <person name="Evans L.H."/>
            <person name="Alamgir A."/>
            <person name="Owens N."/>
            <person name="Weber N.D."/>
            <person name="Virtaneva K."/>
            <person name="Barbian K."/>
            <person name="Babar A."/>
            <person name="Rosenke K."/>
        </authorList>
    </citation>
    <scope>NUCLEOTIDE SEQUENCE</scope>
    <source>
        <strain evidence="6">86</strain>
    </source>
</reference>
<gene>
    <name evidence="6" type="ORF">KL86CLO1_11476</name>
</gene>
<evidence type="ECO:0000256" key="3">
    <source>
        <dbReference type="ARBA" id="ARBA00023163"/>
    </source>
</evidence>
<dbReference type="InterPro" id="IPR000843">
    <property type="entry name" value="HTH_LacI"/>
</dbReference>
<keyword evidence="3" id="KW-0804">Transcription</keyword>
<proteinExistence type="predicted"/>
<sequence>MTTIDDIAREAGVSNTTVSNVIHGRAKRVSADTIQRINEIIEKRGYVPNMSARSLASRSSKVVALINHLDPEGSGKLSGDPFFNTLIGAVEQSLREKGYYLMIRAISDSEELSAFLRNWNVDGLFLPGLFEGEDLHATLMDLDLPVVLTDSYIGKPGRMVNVGLQDFEGGLLATRHLIENGHRRIAFACAPIRPGGVVAQRLRGYQAALAEAGIPFDPELVFPCEFSTSGTMELGHRLAERTDLTAIFATADILAAGIMSGLQQSGRLVPRDVSIIGFDDINWCRLTLPMLTTIRQDAKERGRLAAECMTRLLEGEPVSEKNIILPVELVRRDSVRSISE</sequence>
<dbReference type="PANTHER" id="PTHR30146:SF24">
    <property type="entry name" value="XYLOSE OPERON REGULATORY PROTEIN"/>
    <property type="match status" value="1"/>
</dbReference>
<keyword evidence="2" id="KW-0238">DNA-binding</keyword>
<dbReference type="InterPro" id="IPR046335">
    <property type="entry name" value="LacI/GalR-like_sensor"/>
</dbReference>
<dbReference type="GO" id="GO:0003700">
    <property type="term" value="F:DNA-binding transcription factor activity"/>
    <property type="evidence" value="ECO:0007669"/>
    <property type="project" value="TreeGrafter"/>
</dbReference>
<dbReference type="Pfam" id="PF00356">
    <property type="entry name" value="LacI"/>
    <property type="match status" value="1"/>
</dbReference>
<dbReference type="SUPFAM" id="SSF47413">
    <property type="entry name" value="lambda repressor-like DNA-binding domains"/>
    <property type="match status" value="1"/>
</dbReference>
<accession>A0A212JPR2</accession>
<dbReference type="SUPFAM" id="SSF53822">
    <property type="entry name" value="Periplasmic binding protein-like I"/>
    <property type="match status" value="1"/>
</dbReference>
<dbReference type="PROSITE" id="PS50943">
    <property type="entry name" value="HTH_CROC1"/>
    <property type="match status" value="1"/>
</dbReference>
<dbReference type="CDD" id="cd01392">
    <property type="entry name" value="HTH_LacI"/>
    <property type="match status" value="1"/>
</dbReference>
<evidence type="ECO:0000259" key="4">
    <source>
        <dbReference type="PROSITE" id="PS50932"/>
    </source>
</evidence>
<dbReference type="InterPro" id="IPR010982">
    <property type="entry name" value="Lambda_DNA-bd_dom_sf"/>
</dbReference>
<dbReference type="InterPro" id="IPR001387">
    <property type="entry name" value="Cro/C1-type_HTH"/>
</dbReference>
<dbReference type="Pfam" id="PF13377">
    <property type="entry name" value="Peripla_BP_3"/>
    <property type="match status" value="1"/>
</dbReference>
<dbReference type="PROSITE" id="PS50932">
    <property type="entry name" value="HTH_LACI_2"/>
    <property type="match status" value="1"/>
</dbReference>
<evidence type="ECO:0000256" key="1">
    <source>
        <dbReference type="ARBA" id="ARBA00023015"/>
    </source>
</evidence>
<dbReference type="Gene3D" id="3.40.50.2300">
    <property type="match status" value="2"/>
</dbReference>
<dbReference type="PROSITE" id="PS00356">
    <property type="entry name" value="HTH_LACI_1"/>
    <property type="match status" value="1"/>
</dbReference>
<organism evidence="6">
    <name type="scientific">uncultured Eubacteriales bacterium</name>
    <dbReference type="NCBI Taxonomy" id="172733"/>
    <lineage>
        <taxon>Bacteria</taxon>
        <taxon>Bacillati</taxon>
        <taxon>Bacillota</taxon>
        <taxon>Clostridia</taxon>
        <taxon>Eubacteriales</taxon>
        <taxon>environmental samples</taxon>
    </lineage>
</organism>
<feature type="domain" description="HTH cro/C1-type" evidence="5">
    <location>
        <begin position="3"/>
        <end position="47"/>
    </location>
</feature>